<keyword evidence="1" id="KW-0472">Membrane</keyword>
<organism evidence="2 3">
    <name type="scientific">Enorma massiliensis</name>
    <dbReference type="NCBI Taxonomy" id="1472761"/>
    <lineage>
        <taxon>Bacteria</taxon>
        <taxon>Bacillati</taxon>
        <taxon>Actinomycetota</taxon>
        <taxon>Coriobacteriia</taxon>
        <taxon>Coriobacteriales</taxon>
        <taxon>Coriobacteriaceae</taxon>
        <taxon>Enorma</taxon>
    </lineage>
</organism>
<dbReference type="AlphaFoldDB" id="A0A1Y3U980"/>
<sequence length="61" mass="6569">MSVVEAFLHLCASAAAMFAIALAYDTRKELDDLKKGIGNLAEEDDEIVGGRDVQGDRDQGE</sequence>
<gene>
    <name evidence="2" type="ORF">B5G21_03420</name>
</gene>
<dbReference type="EMBL" id="NFHO01000003">
    <property type="protein sequence ID" value="OUN43748.1"/>
    <property type="molecule type" value="Genomic_DNA"/>
</dbReference>
<accession>A0A1Y3U980</accession>
<evidence type="ECO:0000256" key="1">
    <source>
        <dbReference type="SAM" id="Phobius"/>
    </source>
</evidence>
<keyword evidence="3" id="KW-1185">Reference proteome</keyword>
<name>A0A1Y3U980_9ACTN</name>
<dbReference type="RefSeq" id="WP_087186043.1">
    <property type="nucleotide sequence ID" value="NZ_NFHO01000003.1"/>
</dbReference>
<evidence type="ECO:0000313" key="2">
    <source>
        <dbReference type="EMBL" id="OUN43748.1"/>
    </source>
</evidence>
<keyword evidence="1" id="KW-1133">Transmembrane helix</keyword>
<dbReference type="Proteomes" id="UP000196560">
    <property type="component" value="Unassembled WGS sequence"/>
</dbReference>
<comment type="caution">
    <text evidence="2">The sequence shown here is derived from an EMBL/GenBank/DDBJ whole genome shotgun (WGS) entry which is preliminary data.</text>
</comment>
<proteinExistence type="predicted"/>
<protein>
    <submittedName>
        <fullName evidence="2">Uncharacterized protein</fullName>
    </submittedName>
</protein>
<keyword evidence="1" id="KW-0812">Transmembrane</keyword>
<evidence type="ECO:0000313" key="3">
    <source>
        <dbReference type="Proteomes" id="UP000196560"/>
    </source>
</evidence>
<feature type="transmembrane region" description="Helical" evidence="1">
    <location>
        <begin position="6"/>
        <end position="24"/>
    </location>
</feature>
<reference evidence="3" key="1">
    <citation type="submission" date="2017-04" db="EMBL/GenBank/DDBJ databases">
        <title>Function of individual gut microbiota members based on whole genome sequencing of pure cultures obtained from chicken caecum.</title>
        <authorList>
            <person name="Medvecky M."/>
            <person name="Cejkova D."/>
            <person name="Polansky O."/>
            <person name="Karasova D."/>
            <person name="Kubasova T."/>
            <person name="Cizek A."/>
            <person name="Rychlik I."/>
        </authorList>
    </citation>
    <scope>NUCLEOTIDE SEQUENCE [LARGE SCALE GENOMIC DNA]</scope>
    <source>
        <strain evidence="3">An70</strain>
    </source>
</reference>